<comment type="caution">
    <text evidence="4">The sequence shown here is derived from an EMBL/GenBank/DDBJ whole genome shotgun (WGS) entry which is preliminary data.</text>
</comment>
<evidence type="ECO:0000313" key="5">
    <source>
        <dbReference type="Proteomes" id="UP000243688"/>
    </source>
</evidence>
<protein>
    <recommendedName>
        <fullName evidence="6">DUF4446 domain-containing protein</fullName>
    </recommendedName>
</protein>
<organism evidence="4 5">
    <name type="scientific">Candidatus Reconcilbacillus cellulovorans</name>
    <dbReference type="NCBI Taxonomy" id="1906605"/>
    <lineage>
        <taxon>Bacteria</taxon>
        <taxon>Bacillati</taxon>
        <taxon>Bacillota</taxon>
        <taxon>Bacilli</taxon>
        <taxon>Bacillales</taxon>
        <taxon>Paenibacillaceae</taxon>
        <taxon>Candidatus Reconcilbacillus</taxon>
    </lineage>
</organism>
<evidence type="ECO:0000256" key="3">
    <source>
        <dbReference type="SAM" id="Phobius"/>
    </source>
</evidence>
<feature type="coiled-coil region" evidence="1">
    <location>
        <begin position="53"/>
        <end position="87"/>
    </location>
</feature>
<dbReference type="Proteomes" id="UP000243688">
    <property type="component" value="Unassembled WGS sequence"/>
</dbReference>
<dbReference type="Pfam" id="PF14584">
    <property type="entry name" value="DUF4446"/>
    <property type="match status" value="1"/>
</dbReference>
<keyword evidence="3" id="KW-1133">Transmembrane helix</keyword>
<evidence type="ECO:0008006" key="6">
    <source>
        <dbReference type="Google" id="ProtNLM"/>
    </source>
</evidence>
<gene>
    <name evidence="4" type="ORF">BLM47_07730</name>
</gene>
<feature type="transmembrane region" description="Helical" evidence="3">
    <location>
        <begin position="6"/>
        <end position="28"/>
    </location>
</feature>
<dbReference type="InterPro" id="IPR027981">
    <property type="entry name" value="DUF4446"/>
</dbReference>
<feature type="compositionally biased region" description="Basic and acidic residues" evidence="2">
    <location>
        <begin position="146"/>
        <end position="167"/>
    </location>
</feature>
<accession>A0A2A6E0R4</accession>
<evidence type="ECO:0000256" key="2">
    <source>
        <dbReference type="SAM" id="MobiDB-lite"/>
    </source>
</evidence>
<evidence type="ECO:0000313" key="4">
    <source>
        <dbReference type="EMBL" id="PDO10406.1"/>
    </source>
</evidence>
<name>A0A2A6E0R4_9BACL</name>
<proteinExistence type="predicted"/>
<feature type="region of interest" description="Disordered" evidence="2">
    <location>
        <begin position="138"/>
        <end position="167"/>
    </location>
</feature>
<keyword evidence="3" id="KW-0812">Transmembrane</keyword>
<reference evidence="4 5" key="1">
    <citation type="submission" date="2016-12" db="EMBL/GenBank/DDBJ databases">
        <title>Candidatus Reconcilibacillus cellulovorans genome.</title>
        <authorList>
            <person name="Kolinko S."/>
            <person name="Wu Y.-W."/>
            <person name="Tachea F."/>
            <person name="Denzel E."/>
            <person name="Hiras J."/>
            <person name="Baecker N."/>
            <person name="Chan L.J."/>
            <person name="Eichorst S.A."/>
            <person name="Frey D."/>
            <person name="Adams P.D."/>
            <person name="Pray T."/>
            <person name="Tanjore D."/>
            <person name="Petzold C.J."/>
            <person name="Gladden J.M."/>
            <person name="Simmons B.A."/>
            <person name="Singer S.W."/>
        </authorList>
    </citation>
    <scope>NUCLEOTIDE SEQUENCE [LARGE SCALE GENOMIC DNA]</scope>
    <source>
        <strain evidence="4">JTherm</strain>
    </source>
</reference>
<evidence type="ECO:0000256" key="1">
    <source>
        <dbReference type="SAM" id="Coils"/>
    </source>
</evidence>
<sequence>MNDRIVLVIAVLGGWSLLSLVWLTLLTWKMRRVSKRYARLVGGDHPKNLEEVLLTAQEELRECRRGLARAQQQWTEVENRLKTMKGRVGLVRYSAFGERGHDLSFSLAILDEGRNGAVLSGIHNREQMYVYAKPVENGESRYPLTPEEREAIHRASQFPDRHPADAG</sequence>
<keyword evidence="1" id="KW-0175">Coiled coil</keyword>
<dbReference type="AlphaFoldDB" id="A0A2A6E0R4"/>
<keyword evidence="3" id="KW-0472">Membrane</keyword>
<dbReference type="EMBL" id="MOXJ01000015">
    <property type="protein sequence ID" value="PDO10406.1"/>
    <property type="molecule type" value="Genomic_DNA"/>
</dbReference>